<dbReference type="InterPro" id="IPR024932">
    <property type="entry name" value="ApbE"/>
</dbReference>
<sequence>MGTTWSAKIVAPPTGVQSAIEAVLATIIAQMSHWEPTSELSRINNSPPGTWHRIGPEFAQVMAIALDIAERSGGAFDPAMGVAVDLWGFGPPGPRTGLPTEAEIEAARALCGYDAIDFDPLLLRLRLTRPVRLDLSGIAKGYAVDAVAARLKAMGCLDFLVEIGGELVGEGIQPDGQPWWVDVEVPPDVDAEPLRIALHGMAVATSGDYRRNFVEGGATYAHTIDPRTGLPVSSGVASATVLHRNCARSDAWASVLMVLGQDYGAIVAECNTLAVHMLPRGEGGRS</sequence>
<dbReference type="Proteomes" id="UP000286681">
    <property type="component" value="Unassembled WGS sequence"/>
</dbReference>
<dbReference type="EMBL" id="QQWO01000013">
    <property type="protein sequence ID" value="RSV01231.1"/>
    <property type="molecule type" value="Genomic_DNA"/>
</dbReference>
<gene>
    <name evidence="12" type="ORF">BRX40_08890</name>
    <name evidence="13" type="ORF">CA257_15200</name>
</gene>
<feature type="binding site" evidence="11">
    <location>
        <position position="137"/>
    </location>
    <ligand>
        <name>Mg(2+)</name>
        <dbReference type="ChEBI" id="CHEBI:18420"/>
    </ligand>
</feature>
<dbReference type="PANTHER" id="PTHR30040">
    <property type="entry name" value="THIAMINE BIOSYNTHESIS LIPOPROTEIN APBE"/>
    <property type="match status" value="1"/>
</dbReference>
<reference evidence="14" key="2">
    <citation type="submission" date="2016-12" db="EMBL/GenBank/DDBJ databases">
        <title>Whole genome sequencing of Sphingomonas sp. ABOJV.</title>
        <authorList>
            <person name="Conlan S."/>
            <person name="Thomas P.J."/>
            <person name="Mullikin J."/>
            <person name="Palmore T.N."/>
            <person name="Frank K.M."/>
            <person name="Segre J.A."/>
        </authorList>
    </citation>
    <scope>NUCLEOTIDE SEQUENCE [LARGE SCALE GENOMIC DNA]</scope>
    <source>
        <strain evidence="14">ABOJV</strain>
    </source>
</reference>
<evidence type="ECO:0000313" key="15">
    <source>
        <dbReference type="Proteomes" id="UP000286681"/>
    </source>
</evidence>
<dbReference type="OrthoDB" id="9778595at2"/>
<proteinExistence type="inferred from homology"/>
<protein>
    <recommendedName>
        <fullName evidence="2 10">FAD:protein FMN transferase</fullName>
        <ecNumber evidence="1 10">2.7.1.180</ecNumber>
    </recommendedName>
    <alternativeName>
        <fullName evidence="8 10">Flavin transferase</fullName>
    </alternativeName>
</protein>
<dbReference type="Proteomes" id="UP000185161">
    <property type="component" value="Chromosome"/>
</dbReference>
<keyword evidence="14" id="KW-1185">Reference proteome</keyword>
<dbReference type="SUPFAM" id="SSF143631">
    <property type="entry name" value="ApbE-like"/>
    <property type="match status" value="1"/>
</dbReference>
<evidence type="ECO:0000256" key="6">
    <source>
        <dbReference type="ARBA" id="ARBA00022827"/>
    </source>
</evidence>
<keyword evidence="4 10" id="KW-0808">Transferase</keyword>
<evidence type="ECO:0000256" key="8">
    <source>
        <dbReference type="ARBA" id="ARBA00031306"/>
    </source>
</evidence>
<dbReference type="KEGG" id="skr:BRX40_08890"/>
<dbReference type="EMBL" id="CP018820">
    <property type="protein sequence ID" value="APR54913.1"/>
    <property type="molecule type" value="Genomic_DNA"/>
</dbReference>
<dbReference type="AlphaFoldDB" id="A0A1L6JG75"/>
<evidence type="ECO:0000313" key="12">
    <source>
        <dbReference type="EMBL" id="APR54913.1"/>
    </source>
</evidence>
<dbReference type="InterPro" id="IPR003374">
    <property type="entry name" value="ApbE-like_sf"/>
</dbReference>
<evidence type="ECO:0000256" key="2">
    <source>
        <dbReference type="ARBA" id="ARBA00016337"/>
    </source>
</evidence>
<dbReference type="PIRSF" id="PIRSF006268">
    <property type="entry name" value="ApbE"/>
    <property type="match status" value="1"/>
</dbReference>
<dbReference type="GO" id="GO:0016740">
    <property type="term" value="F:transferase activity"/>
    <property type="evidence" value="ECO:0007669"/>
    <property type="project" value="UniProtKB-UniRule"/>
</dbReference>
<keyword evidence="6 10" id="KW-0274">FAD</keyword>
<dbReference type="Pfam" id="PF02424">
    <property type="entry name" value="ApbE"/>
    <property type="match status" value="1"/>
</dbReference>
<evidence type="ECO:0000256" key="7">
    <source>
        <dbReference type="ARBA" id="ARBA00022842"/>
    </source>
</evidence>
<evidence type="ECO:0000256" key="10">
    <source>
        <dbReference type="PIRNR" id="PIRNR006268"/>
    </source>
</evidence>
<evidence type="ECO:0000256" key="9">
    <source>
        <dbReference type="ARBA" id="ARBA00048540"/>
    </source>
</evidence>
<evidence type="ECO:0000256" key="1">
    <source>
        <dbReference type="ARBA" id="ARBA00011955"/>
    </source>
</evidence>
<evidence type="ECO:0000313" key="14">
    <source>
        <dbReference type="Proteomes" id="UP000185161"/>
    </source>
</evidence>
<comment type="catalytic activity">
    <reaction evidence="9 10">
        <text>L-threonyl-[protein] + FAD = FMN-L-threonyl-[protein] + AMP + H(+)</text>
        <dbReference type="Rhea" id="RHEA:36847"/>
        <dbReference type="Rhea" id="RHEA-COMP:11060"/>
        <dbReference type="Rhea" id="RHEA-COMP:11061"/>
        <dbReference type="ChEBI" id="CHEBI:15378"/>
        <dbReference type="ChEBI" id="CHEBI:30013"/>
        <dbReference type="ChEBI" id="CHEBI:57692"/>
        <dbReference type="ChEBI" id="CHEBI:74257"/>
        <dbReference type="ChEBI" id="CHEBI:456215"/>
        <dbReference type="EC" id="2.7.1.180"/>
    </reaction>
</comment>
<evidence type="ECO:0000313" key="13">
    <source>
        <dbReference type="EMBL" id="RSV01231.1"/>
    </source>
</evidence>
<evidence type="ECO:0000256" key="4">
    <source>
        <dbReference type="ARBA" id="ARBA00022679"/>
    </source>
</evidence>
<keyword evidence="7 10" id="KW-0460">Magnesium</keyword>
<organism evidence="12 14">
    <name type="scientific">Sphingomonas koreensis</name>
    <dbReference type="NCBI Taxonomy" id="93064"/>
    <lineage>
        <taxon>Bacteria</taxon>
        <taxon>Pseudomonadati</taxon>
        <taxon>Pseudomonadota</taxon>
        <taxon>Alphaproteobacteria</taxon>
        <taxon>Sphingomonadales</taxon>
        <taxon>Sphingomonadaceae</taxon>
        <taxon>Sphingomonas</taxon>
    </lineage>
</organism>
<dbReference type="Gene3D" id="3.10.520.10">
    <property type="entry name" value="ApbE-like domains"/>
    <property type="match status" value="1"/>
</dbReference>
<accession>A0A1L6JG75</accession>
<comment type="similarity">
    <text evidence="10">Belongs to the ApbE family.</text>
</comment>
<feature type="binding site" evidence="11">
    <location>
        <position position="250"/>
    </location>
    <ligand>
        <name>Mg(2+)</name>
        <dbReference type="ChEBI" id="CHEBI:18420"/>
    </ligand>
</feature>
<comment type="cofactor">
    <cofactor evidence="11">
        <name>Mg(2+)</name>
        <dbReference type="ChEBI" id="CHEBI:18420"/>
    </cofactor>
    <cofactor evidence="11">
        <name>Mn(2+)</name>
        <dbReference type="ChEBI" id="CHEBI:29035"/>
    </cofactor>
    <text evidence="11">Magnesium. Can also use manganese.</text>
</comment>
<dbReference type="STRING" id="93064.BRX40_08890"/>
<reference evidence="13 15" key="3">
    <citation type="submission" date="2018-07" db="EMBL/GenBank/DDBJ databases">
        <title>Genomic and Epidemiologic Investigation of an Indolent Hospital Outbreak.</title>
        <authorList>
            <person name="Johnson R.C."/>
            <person name="Deming C."/>
            <person name="Conlan S."/>
            <person name="Zellmer C.J."/>
            <person name="Michelin A.V."/>
            <person name="Lee-Lin S."/>
            <person name="Thomas P.J."/>
            <person name="Park M."/>
            <person name="Weingarten R.A."/>
            <person name="Less J."/>
            <person name="Dekker J.P."/>
            <person name="Frank K.M."/>
            <person name="Musser K.A."/>
            <person name="Mcquiston J.R."/>
            <person name="Henderson D.K."/>
            <person name="Lau A.F."/>
            <person name="Palmore T.N."/>
            <person name="Segre J.A."/>
        </authorList>
    </citation>
    <scope>NUCLEOTIDE SEQUENCE [LARGE SCALE GENOMIC DNA]</scope>
    <source>
        <strain evidence="13 15">SK-NIH.Env10_0317</strain>
    </source>
</reference>
<dbReference type="PANTHER" id="PTHR30040:SF2">
    <property type="entry name" value="FAD:PROTEIN FMN TRANSFERASE"/>
    <property type="match status" value="1"/>
</dbReference>
<dbReference type="GO" id="GO:0046872">
    <property type="term" value="F:metal ion binding"/>
    <property type="evidence" value="ECO:0007669"/>
    <property type="project" value="UniProtKB-UniRule"/>
</dbReference>
<keyword evidence="3 10" id="KW-0285">Flavoprotein</keyword>
<reference evidence="12" key="1">
    <citation type="submission" date="2016-12" db="EMBL/GenBank/DDBJ databases">
        <title>Whole genome sequencing of Sphingomonas koreensis.</title>
        <authorList>
            <person name="Conlan S."/>
            <person name="Thomas P.J."/>
            <person name="Mullikin J."/>
            <person name="Palmore T.N."/>
            <person name="Frank K.M."/>
            <person name="Segre J.A."/>
        </authorList>
    </citation>
    <scope>NUCLEOTIDE SEQUENCE</scope>
    <source>
        <strain evidence="12">ABOJV</strain>
    </source>
</reference>
<keyword evidence="5 10" id="KW-0479">Metal-binding</keyword>
<feature type="binding site" evidence="11">
    <location>
        <position position="254"/>
    </location>
    <ligand>
        <name>Mg(2+)</name>
        <dbReference type="ChEBI" id="CHEBI:18420"/>
    </ligand>
</feature>
<evidence type="ECO:0000256" key="11">
    <source>
        <dbReference type="PIRSR" id="PIRSR006268-2"/>
    </source>
</evidence>
<name>A0A1L6JG75_9SPHN</name>
<dbReference type="EC" id="2.7.1.180" evidence="1 10"/>
<evidence type="ECO:0000256" key="3">
    <source>
        <dbReference type="ARBA" id="ARBA00022630"/>
    </source>
</evidence>
<evidence type="ECO:0000256" key="5">
    <source>
        <dbReference type="ARBA" id="ARBA00022723"/>
    </source>
</evidence>